<dbReference type="InterPro" id="IPR004869">
    <property type="entry name" value="MMPL_dom"/>
</dbReference>
<dbReference type="Pfam" id="PF03176">
    <property type="entry name" value="MMPL"/>
    <property type="match status" value="1"/>
</dbReference>
<feature type="transmembrane region" description="Helical" evidence="6">
    <location>
        <begin position="305"/>
        <end position="325"/>
    </location>
</feature>
<dbReference type="PANTHER" id="PTHR33406">
    <property type="entry name" value="MEMBRANE PROTEIN MJ1562-RELATED"/>
    <property type="match status" value="1"/>
</dbReference>
<gene>
    <name evidence="8" type="ORF">Mal48_24350</name>
</gene>
<dbReference type="PANTHER" id="PTHR33406:SF12">
    <property type="entry name" value="BLR2997 PROTEIN"/>
    <property type="match status" value="1"/>
</dbReference>
<feature type="transmembrane region" description="Helical" evidence="6">
    <location>
        <begin position="722"/>
        <end position="745"/>
    </location>
</feature>
<sequence>MSLNAPSHSEQFANQLARWKYPAVAFLTAMTLILAIPASQLRFDEAVESFFSSESPLLQEYLISKQAFGGDEFLIVGYAVDDPTSSETLDDMESFSATLSQIPGILPESMQDLASIMRNDRAPRWMRLAMRLPAFERSILRESRRMLVSDDDRTVAIAMRLEDENKSPVPRAETFRLVREAVYQHNPNAVVAGEPLQVHDMFQYVERDSRTLGIASSVLLMVVILILFRNIRWVVLPIVLIQCTLIWTQGLLAFTGMKLSMVSSMLNSLVTIIGVATTMHITVTYRELRLTHSRNDSYRLTFKRLAGPISWTCITTAVGFGALLISRIVPVQSFAIMMTLATLLIPLLCCLLFPFGILVGQAHADPNPPMGEDRLVAVLKSLSRWANRHALSLCVLTVALFGLTFLGLLRLTVETDFSKNFREQSPIAQAIEYFETRMGGVGSWEIGFSAPETLTEETLDQVRELSTRLRDIELEDGTKLTKVISLTDGLDLVPRVPIDSSKRSRLLPIMRLRKSTLEEKREFLTTLQPEMETSLYNPSQQRMRIMLRALEQQPAEVKLKLIAEVEKVSREVFPDSTATGLYVLLANMISSLLNDQLFSFLIASAGVALTMGIAFRNLTIGLLSLIPNLLPILVLIGTMGLSGVPVNIGTAMIASVSMGLTVDSTIHYLSTYLRLRKSGVDHLAATESAHGQVGLALVLANLALVAGFSVLTMSNFVPLADFGILVSIAMLGGLVSNIFLMPVLLQWVRIEPTSPEPIPAEPVQIPA</sequence>
<evidence type="ECO:0000256" key="3">
    <source>
        <dbReference type="ARBA" id="ARBA00022692"/>
    </source>
</evidence>
<keyword evidence="9" id="KW-1185">Reference proteome</keyword>
<feature type="transmembrane region" description="Helical" evidence="6">
    <location>
        <begin position="211"/>
        <end position="228"/>
    </location>
</feature>
<feature type="transmembrane region" description="Helical" evidence="6">
    <location>
        <begin position="20"/>
        <end position="38"/>
    </location>
</feature>
<organism evidence="8 9">
    <name type="scientific">Thalassoglobus polymorphus</name>
    <dbReference type="NCBI Taxonomy" id="2527994"/>
    <lineage>
        <taxon>Bacteria</taxon>
        <taxon>Pseudomonadati</taxon>
        <taxon>Planctomycetota</taxon>
        <taxon>Planctomycetia</taxon>
        <taxon>Planctomycetales</taxon>
        <taxon>Planctomycetaceae</taxon>
        <taxon>Thalassoglobus</taxon>
    </lineage>
</organism>
<feature type="transmembrane region" description="Helical" evidence="6">
    <location>
        <begin position="337"/>
        <end position="360"/>
    </location>
</feature>
<feature type="transmembrane region" description="Helical" evidence="6">
    <location>
        <begin position="266"/>
        <end position="285"/>
    </location>
</feature>
<dbReference type="RefSeq" id="WP_145199083.1">
    <property type="nucleotide sequence ID" value="NZ_CP036267.1"/>
</dbReference>
<comment type="subcellular location">
    <subcellularLocation>
        <location evidence="1">Cell membrane</location>
        <topology evidence="1">Multi-pass membrane protein</topology>
    </subcellularLocation>
</comment>
<evidence type="ECO:0000256" key="2">
    <source>
        <dbReference type="ARBA" id="ARBA00022475"/>
    </source>
</evidence>
<dbReference type="OrthoDB" id="5429313at2"/>
<evidence type="ECO:0000256" key="4">
    <source>
        <dbReference type="ARBA" id="ARBA00022989"/>
    </source>
</evidence>
<evidence type="ECO:0000256" key="5">
    <source>
        <dbReference type="ARBA" id="ARBA00023136"/>
    </source>
</evidence>
<dbReference type="KEGG" id="tpol:Mal48_24350"/>
<feature type="transmembrane region" description="Helical" evidence="6">
    <location>
        <begin position="621"/>
        <end position="641"/>
    </location>
</feature>
<keyword evidence="3 6" id="KW-0812">Transmembrane</keyword>
<dbReference type="Proteomes" id="UP000315724">
    <property type="component" value="Chromosome"/>
</dbReference>
<dbReference type="SUPFAM" id="SSF82866">
    <property type="entry name" value="Multidrug efflux transporter AcrB transmembrane domain"/>
    <property type="match status" value="2"/>
</dbReference>
<feature type="transmembrane region" description="Helical" evidence="6">
    <location>
        <begin position="689"/>
        <end position="710"/>
    </location>
</feature>
<dbReference type="Gene3D" id="1.20.1640.10">
    <property type="entry name" value="Multidrug efflux transporter AcrB transmembrane domain"/>
    <property type="match status" value="2"/>
</dbReference>
<dbReference type="EMBL" id="CP036267">
    <property type="protein sequence ID" value="QDT33182.1"/>
    <property type="molecule type" value="Genomic_DNA"/>
</dbReference>
<keyword evidence="4 6" id="KW-1133">Transmembrane helix</keyword>
<accession>A0A517QNH6</accession>
<evidence type="ECO:0000313" key="9">
    <source>
        <dbReference type="Proteomes" id="UP000315724"/>
    </source>
</evidence>
<feature type="transmembrane region" description="Helical" evidence="6">
    <location>
        <begin position="234"/>
        <end position="254"/>
    </location>
</feature>
<feature type="transmembrane region" description="Helical" evidence="6">
    <location>
        <begin position="390"/>
        <end position="413"/>
    </location>
</feature>
<dbReference type="AlphaFoldDB" id="A0A517QNH6"/>
<feature type="transmembrane region" description="Helical" evidence="6">
    <location>
        <begin position="597"/>
        <end position="615"/>
    </location>
</feature>
<keyword evidence="2" id="KW-1003">Cell membrane</keyword>
<reference evidence="8 9" key="1">
    <citation type="submission" date="2019-02" db="EMBL/GenBank/DDBJ databases">
        <title>Deep-cultivation of Planctomycetes and their phenomic and genomic characterization uncovers novel biology.</title>
        <authorList>
            <person name="Wiegand S."/>
            <person name="Jogler M."/>
            <person name="Boedeker C."/>
            <person name="Pinto D."/>
            <person name="Vollmers J."/>
            <person name="Rivas-Marin E."/>
            <person name="Kohn T."/>
            <person name="Peeters S.H."/>
            <person name="Heuer A."/>
            <person name="Rast P."/>
            <person name="Oberbeckmann S."/>
            <person name="Bunk B."/>
            <person name="Jeske O."/>
            <person name="Meyerdierks A."/>
            <person name="Storesund J.E."/>
            <person name="Kallscheuer N."/>
            <person name="Luecker S."/>
            <person name="Lage O.M."/>
            <person name="Pohl T."/>
            <person name="Merkel B.J."/>
            <person name="Hornburger P."/>
            <person name="Mueller R.-W."/>
            <person name="Bruemmer F."/>
            <person name="Labrenz M."/>
            <person name="Spormann A.M."/>
            <person name="Op den Camp H."/>
            <person name="Overmann J."/>
            <person name="Amann R."/>
            <person name="Jetten M.S.M."/>
            <person name="Mascher T."/>
            <person name="Medema M.H."/>
            <person name="Devos D.P."/>
            <person name="Kaster A.-K."/>
            <person name="Ovreas L."/>
            <person name="Rohde M."/>
            <person name="Galperin M.Y."/>
            <person name="Jogler C."/>
        </authorList>
    </citation>
    <scope>NUCLEOTIDE SEQUENCE [LARGE SCALE GENOMIC DNA]</scope>
    <source>
        <strain evidence="8 9">Mal48</strain>
    </source>
</reference>
<protein>
    <submittedName>
        <fullName evidence="8">MMPL family protein</fullName>
    </submittedName>
</protein>
<dbReference type="GO" id="GO:0005886">
    <property type="term" value="C:plasma membrane"/>
    <property type="evidence" value="ECO:0007669"/>
    <property type="project" value="UniProtKB-SubCell"/>
</dbReference>
<evidence type="ECO:0000259" key="7">
    <source>
        <dbReference type="Pfam" id="PF03176"/>
    </source>
</evidence>
<keyword evidence="5 6" id="KW-0472">Membrane</keyword>
<feature type="transmembrane region" description="Helical" evidence="6">
    <location>
        <begin position="648"/>
        <end position="669"/>
    </location>
</feature>
<proteinExistence type="predicted"/>
<evidence type="ECO:0000313" key="8">
    <source>
        <dbReference type="EMBL" id="QDT33182.1"/>
    </source>
</evidence>
<dbReference type="InterPro" id="IPR050545">
    <property type="entry name" value="Mycobact_MmpL"/>
</dbReference>
<evidence type="ECO:0000256" key="1">
    <source>
        <dbReference type="ARBA" id="ARBA00004651"/>
    </source>
</evidence>
<name>A0A517QNH6_9PLAN</name>
<evidence type="ECO:0000256" key="6">
    <source>
        <dbReference type="SAM" id="Phobius"/>
    </source>
</evidence>
<feature type="domain" description="Membrane transport protein MMPL" evidence="7">
    <location>
        <begin position="144"/>
        <end position="349"/>
    </location>
</feature>